<proteinExistence type="predicted"/>
<keyword evidence="1" id="KW-0812">Transmembrane</keyword>
<keyword evidence="1" id="KW-1133">Transmembrane helix</keyword>
<reference evidence="3" key="1">
    <citation type="journal article" date="2021" name="PeerJ">
        <title>Extensive microbial diversity within the chicken gut microbiome revealed by metagenomics and culture.</title>
        <authorList>
            <person name="Gilroy R."/>
            <person name="Ravi A."/>
            <person name="Getino M."/>
            <person name="Pursley I."/>
            <person name="Horton D.L."/>
            <person name="Alikhan N.F."/>
            <person name="Baker D."/>
            <person name="Gharbi K."/>
            <person name="Hall N."/>
            <person name="Watson M."/>
            <person name="Adriaenssens E.M."/>
            <person name="Foster-Nyarko E."/>
            <person name="Jarju S."/>
            <person name="Secka A."/>
            <person name="Antonio M."/>
            <person name="Oren A."/>
            <person name="Chaudhuri R.R."/>
            <person name="La Ragione R."/>
            <person name="Hildebrand F."/>
            <person name="Pallen M.J."/>
        </authorList>
    </citation>
    <scope>NUCLEOTIDE SEQUENCE</scope>
    <source>
        <strain evidence="3">CHK189-11263</strain>
    </source>
</reference>
<dbReference type="AlphaFoldDB" id="A0A9D2MCC0"/>
<protein>
    <submittedName>
        <fullName evidence="3">Zinc ribbon domain-containing protein</fullName>
    </submittedName>
</protein>
<name>A0A9D2MCC0_9FIRM</name>
<dbReference type="InterPro" id="IPR026870">
    <property type="entry name" value="Zinc_ribbon_dom"/>
</dbReference>
<reference evidence="3" key="2">
    <citation type="submission" date="2021-04" db="EMBL/GenBank/DDBJ databases">
        <authorList>
            <person name="Gilroy R."/>
        </authorList>
    </citation>
    <scope>NUCLEOTIDE SEQUENCE</scope>
    <source>
        <strain evidence="3">CHK189-11263</strain>
    </source>
</reference>
<comment type="caution">
    <text evidence="3">The sequence shown here is derived from an EMBL/GenBank/DDBJ whole genome shotgun (WGS) entry which is preliminary data.</text>
</comment>
<evidence type="ECO:0000313" key="4">
    <source>
        <dbReference type="Proteomes" id="UP000824208"/>
    </source>
</evidence>
<dbReference type="Pfam" id="PF13240">
    <property type="entry name" value="Zn_Ribbon_1"/>
    <property type="match status" value="1"/>
</dbReference>
<accession>A0A9D2MCC0</accession>
<keyword evidence="1" id="KW-0472">Membrane</keyword>
<evidence type="ECO:0000256" key="1">
    <source>
        <dbReference type="SAM" id="Phobius"/>
    </source>
</evidence>
<feature type="transmembrane region" description="Helical" evidence="1">
    <location>
        <begin position="84"/>
        <end position="106"/>
    </location>
</feature>
<dbReference type="EMBL" id="DWYC01000053">
    <property type="protein sequence ID" value="HJB57033.1"/>
    <property type="molecule type" value="Genomic_DNA"/>
</dbReference>
<sequence>MKFCNRCGAELADAASFCPNCGAPQAKGAPAPRPAGTGESLRFSSWNMASVSEYMEIVIILLFAVWMWSVQSDLPGLLFAREKMAVRLFCIVLVLLVVPFAGMNILRRKQVYLVLEENGVSGIWLRREWSIFLITVEPFRIAYSEIEETKVKGMGTGSLFLKVRGQWKPVPVERGREVKERIDRRRAAG</sequence>
<organism evidence="3 4">
    <name type="scientific">Candidatus Flavonifractor intestinipullorum</name>
    <dbReference type="NCBI Taxonomy" id="2838587"/>
    <lineage>
        <taxon>Bacteria</taxon>
        <taxon>Bacillati</taxon>
        <taxon>Bacillota</taxon>
        <taxon>Clostridia</taxon>
        <taxon>Eubacteriales</taxon>
        <taxon>Oscillospiraceae</taxon>
        <taxon>Flavonifractor</taxon>
    </lineage>
</organism>
<feature type="transmembrane region" description="Helical" evidence="1">
    <location>
        <begin position="51"/>
        <end position="69"/>
    </location>
</feature>
<evidence type="ECO:0000313" key="3">
    <source>
        <dbReference type="EMBL" id="HJB57033.1"/>
    </source>
</evidence>
<gene>
    <name evidence="3" type="ORF">H9714_05740</name>
</gene>
<dbReference type="Proteomes" id="UP000824208">
    <property type="component" value="Unassembled WGS sequence"/>
</dbReference>
<evidence type="ECO:0000259" key="2">
    <source>
        <dbReference type="Pfam" id="PF13240"/>
    </source>
</evidence>
<feature type="domain" description="Zinc-ribbon" evidence="2">
    <location>
        <begin position="3"/>
        <end position="24"/>
    </location>
</feature>